<reference evidence="1 2" key="1">
    <citation type="journal article" date="2015" name="Fungal Genet. Biol.">
        <title>Evolution of novel wood decay mechanisms in Agaricales revealed by the genome sequences of Fistulina hepatica and Cylindrobasidium torrendii.</title>
        <authorList>
            <person name="Floudas D."/>
            <person name="Held B.W."/>
            <person name="Riley R."/>
            <person name="Nagy L.G."/>
            <person name="Koehler G."/>
            <person name="Ransdell A.S."/>
            <person name="Younus H."/>
            <person name="Chow J."/>
            <person name="Chiniquy J."/>
            <person name="Lipzen A."/>
            <person name="Tritt A."/>
            <person name="Sun H."/>
            <person name="Haridas S."/>
            <person name="LaButti K."/>
            <person name="Ohm R.A."/>
            <person name="Kues U."/>
            <person name="Blanchette R.A."/>
            <person name="Grigoriev I.V."/>
            <person name="Minto R.E."/>
            <person name="Hibbett D.S."/>
        </authorList>
    </citation>
    <scope>NUCLEOTIDE SEQUENCE [LARGE SCALE GENOMIC DNA]</scope>
    <source>
        <strain evidence="1 2">ATCC 64428</strain>
    </source>
</reference>
<name>A0A0D7AC42_9AGAR</name>
<dbReference type="Proteomes" id="UP000054144">
    <property type="component" value="Unassembled WGS sequence"/>
</dbReference>
<protein>
    <recommendedName>
        <fullName evidence="3">CxC1-like cysteine cluster associated with KDZ transposases domain-containing protein</fullName>
    </recommendedName>
</protein>
<dbReference type="OrthoDB" id="3200967at2759"/>
<sequence>TCSCSAVETLLSYGYFPCAPKLPTLAFSTSVLDIAREMALRSSPNVTAWSGAWAAILKQQGLSRCSEDDLRKRLAEAIHWYTYLKD</sequence>
<gene>
    <name evidence="1" type="ORF">FISHEDRAFT_13318</name>
</gene>
<dbReference type="EMBL" id="KN881896">
    <property type="protein sequence ID" value="KIY47979.1"/>
    <property type="molecule type" value="Genomic_DNA"/>
</dbReference>
<dbReference type="AlphaFoldDB" id="A0A0D7AC42"/>
<evidence type="ECO:0008006" key="3">
    <source>
        <dbReference type="Google" id="ProtNLM"/>
    </source>
</evidence>
<keyword evidence="2" id="KW-1185">Reference proteome</keyword>
<organism evidence="1 2">
    <name type="scientific">Fistulina hepatica ATCC 64428</name>
    <dbReference type="NCBI Taxonomy" id="1128425"/>
    <lineage>
        <taxon>Eukaryota</taxon>
        <taxon>Fungi</taxon>
        <taxon>Dikarya</taxon>
        <taxon>Basidiomycota</taxon>
        <taxon>Agaricomycotina</taxon>
        <taxon>Agaricomycetes</taxon>
        <taxon>Agaricomycetidae</taxon>
        <taxon>Agaricales</taxon>
        <taxon>Fistulinaceae</taxon>
        <taxon>Fistulina</taxon>
    </lineage>
</organism>
<feature type="non-terminal residue" evidence="1">
    <location>
        <position position="1"/>
    </location>
</feature>
<evidence type="ECO:0000313" key="2">
    <source>
        <dbReference type="Proteomes" id="UP000054144"/>
    </source>
</evidence>
<feature type="non-terminal residue" evidence="1">
    <location>
        <position position="86"/>
    </location>
</feature>
<accession>A0A0D7AC42</accession>
<evidence type="ECO:0000313" key="1">
    <source>
        <dbReference type="EMBL" id="KIY47979.1"/>
    </source>
</evidence>
<proteinExistence type="predicted"/>